<evidence type="ECO:0000256" key="4">
    <source>
        <dbReference type="ARBA" id="ARBA00023008"/>
    </source>
</evidence>
<dbReference type="KEGG" id="trg:TRUGW13939_07018"/>
<evidence type="ECO:0000313" key="12">
    <source>
        <dbReference type="EMBL" id="QKX59876.1"/>
    </source>
</evidence>
<reference evidence="13" key="1">
    <citation type="submission" date="2020-06" db="EMBL/GenBank/DDBJ databases">
        <title>A chromosome-scale genome assembly of Talaromyces rugulosus W13939.</title>
        <authorList>
            <person name="Wang B."/>
            <person name="Guo L."/>
            <person name="Ye K."/>
            <person name="Wang L."/>
        </authorList>
    </citation>
    <scope>NUCLEOTIDE SEQUENCE [LARGE SCALE GENOMIC DNA]</scope>
    <source>
        <strain evidence="13">W13939</strain>
    </source>
</reference>
<protein>
    <recommendedName>
        <fullName evidence="11">CBM20 domain-containing protein</fullName>
    </recommendedName>
</protein>
<organism evidence="12 13">
    <name type="scientific">Talaromyces rugulosus</name>
    <name type="common">Penicillium rugulosum</name>
    <dbReference type="NCBI Taxonomy" id="121627"/>
    <lineage>
        <taxon>Eukaryota</taxon>
        <taxon>Fungi</taxon>
        <taxon>Dikarya</taxon>
        <taxon>Ascomycota</taxon>
        <taxon>Pezizomycotina</taxon>
        <taxon>Eurotiomycetes</taxon>
        <taxon>Eurotiomycetidae</taxon>
        <taxon>Eurotiales</taxon>
        <taxon>Trichocomaceae</taxon>
        <taxon>Talaromyces</taxon>
        <taxon>Talaromyces sect. Islandici</taxon>
    </lineage>
</organism>
<dbReference type="InterPro" id="IPR004302">
    <property type="entry name" value="Cellulose/chitin-bd_N"/>
</dbReference>
<evidence type="ECO:0000256" key="5">
    <source>
        <dbReference type="ARBA" id="ARBA00023157"/>
    </source>
</evidence>
<evidence type="ECO:0000256" key="2">
    <source>
        <dbReference type="ARBA" id="ARBA00022723"/>
    </source>
</evidence>
<keyword evidence="3 10" id="KW-0732">Signal</keyword>
<evidence type="ECO:0000256" key="8">
    <source>
        <dbReference type="ARBA" id="ARBA00023326"/>
    </source>
</evidence>
<comment type="cofactor">
    <cofactor evidence="1">
        <name>Cu(2+)</name>
        <dbReference type="ChEBI" id="CHEBI:29036"/>
    </cofactor>
</comment>
<evidence type="ECO:0000256" key="6">
    <source>
        <dbReference type="ARBA" id="ARBA00023180"/>
    </source>
</evidence>
<proteinExistence type="inferred from homology"/>
<dbReference type="PANTHER" id="PTHR36575:SF2">
    <property type="entry name" value="CHITIN-BINDING TYPE-4 DOMAIN-CONTAINING PROTEIN-RELATED"/>
    <property type="match status" value="1"/>
</dbReference>
<keyword evidence="7" id="KW-0119">Carbohydrate metabolism</keyword>
<dbReference type="Proteomes" id="UP000509510">
    <property type="component" value="Chromosome IV"/>
</dbReference>
<keyword evidence="4" id="KW-0186">Copper</keyword>
<evidence type="ECO:0000259" key="11">
    <source>
        <dbReference type="PROSITE" id="PS51166"/>
    </source>
</evidence>
<accession>A0A7H8R1F0</accession>
<dbReference type="SUPFAM" id="SSF49452">
    <property type="entry name" value="Starch-binding domain-like"/>
    <property type="match status" value="1"/>
</dbReference>
<dbReference type="InterPro" id="IPR002044">
    <property type="entry name" value="CBM20"/>
</dbReference>
<dbReference type="PROSITE" id="PS51166">
    <property type="entry name" value="CBM20"/>
    <property type="match status" value="1"/>
</dbReference>
<dbReference type="SMART" id="SM01065">
    <property type="entry name" value="CBM_2"/>
    <property type="match status" value="1"/>
</dbReference>
<comment type="similarity">
    <text evidence="9">Belongs to the polysaccharide monooxygenase AA13 family.</text>
</comment>
<dbReference type="FunFam" id="2.60.40.10:FF:000552">
    <property type="entry name" value="Related to glucoamylase"/>
    <property type="match status" value="1"/>
</dbReference>
<dbReference type="Pfam" id="PF03067">
    <property type="entry name" value="LPMO_10"/>
    <property type="match status" value="1"/>
</dbReference>
<feature type="domain" description="CBM20" evidence="11">
    <location>
        <begin position="292"/>
        <end position="398"/>
    </location>
</feature>
<keyword evidence="8" id="KW-0624">Polysaccharide degradation</keyword>
<dbReference type="GO" id="GO:0000272">
    <property type="term" value="P:polysaccharide catabolic process"/>
    <property type="evidence" value="ECO:0007669"/>
    <property type="project" value="UniProtKB-KW"/>
</dbReference>
<dbReference type="AlphaFoldDB" id="A0A7H8R1F0"/>
<dbReference type="GO" id="GO:2001070">
    <property type="term" value="F:starch binding"/>
    <property type="evidence" value="ECO:0007669"/>
    <property type="project" value="InterPro"/>
</dbReference>
<evidence type="ECO:0000256" key="7">
    <source>
        <dbReference type="ARBA" id="ARBA00023277"/>
    </source>
</evidence>
<dbReference type="GeneID" id="55994511"/>
<dbReference type="PANTHER" id="PTHR36575">
    <property type="entry name" value="BINDING PROTEIN, PUTATIVE (AFU_ORTHOLOGUE AFUA_1G14430)-RELATED"/>
    <property type="match status" value="1"/>
</dbReference>
<evidence type="ECO:0000256" key="10">
    <source>
        <dbReference type="SAM" id="SignalP"/>
    </source>
</evidence>
<evidence type="ECO:0000313" key="13">
    <source>
        <dbReference type="Proteomes" id="UP000509510"/>
    </source>
</evidence>
<dbReference type="CDD" id="cd05811">
    <property type="entry name" value="CBM20_glucoamylase"/>
    <property type="match status" value="1"/>
</dbReference>
<dbReference type="Pfam" id="PF00686">
    <property type="entry name" value="CBM_20"/>
    <property type="match status" value="1"/>
</dbReference>
<dbReference type="GO" id="GO:0046872">
    <property type="term" value="F:metal ion binding"/>
    <property type="evidence" value="ECO:0007669"/>
    <property type="project" value="UniProtKB-KW"/>
</dbReference>
<dbReference type="OrthoDB" id="550577at2759"/>
<keyword evidence="2" id="KW-0479">Metal-binding</keyword>
<dbReference type="InterPro" id="IPR013783">
    <property type="entry name" value="Ig-like_fold"/>
</dbReference>
<dbReference type="EMBL" id="CP055901">
    <property type="protein sequence ID" value="QKX59876.1"/>
    <property type="molecule type" value="Genomic_DNA"/>
</dbReference>
<keyword evidence="6" id="KW-0325">Glycoprotein</keyword>
<dbReference type="InterPro" id="IPR034836">
    <property type="entry name" value="CBM20_glucoamylase"/>
</dbReference>
<dbReference type="InterPro" id="IPR013784">
    <property type="entry name" value="Carb-bd-like_fold"/>
</dbReference>
<evidence type="ECO:0000256" key="3">
    <source>
        <dbReference type="ARBA" id="ARBA00022729"/>
    </source>
</evidence>
<evidence type="ECO:0000256" key="1">
    <source>
        <dbReference type="ARBA" id="ARBA00001973"/>
    </source>
</evidence>
<feature type="chain" id="PRO_5028879256" description="CBM20 domain-containing protein" evidence="10">
    <location>
        <begin position="19"/>
        <end position="398"/>
    </location>
</feature>
<sequence>MKGLTVCIALSLASYVYGHGYLTIPKSRTCLGNEASLDSCPECAILEPVASWPNLTAAAVGRSGPCGYNARSSIDYNQPGSAWGSSTVATYTAGQIVTVQWCVDANGDHGGMFSYRVCQNQDIVDKFIDPSYLPTNDEKQEAEDCFVAGTLNCNDVDGQTCDYSADCTEDEPCWRNDWFTCHGFEASTLPKCQGVDNAALNSCYTSIAGGYTVTKQIKIPDYSSNHTLLSWKWNSFQTGQDYLGCADIAITGGGSGTTTTSASTATTLITSTATTSKLTTTTLTTTATQACSTPVASVAVTFNELVATTPGQTIKVAGSISELGNWDPNSAPALSASQYTSATPLWSYTVSLAAGTSFEYKFINVDQSGSVTWEDDPNRSYEVPTGCADSVIASSNWQ</sequence>
<gene>
    <name evidence="12" type="ORF">TRUGW13939_07018</name>
</gene>
<name>A0A7H8R1F0_TALRU</name>
<evidence type="ECO:0000256" key="9">
    <source>
        <dbReference type="ARBA" id="ARBA00034311"/>
    </source>
</evidence>
<keyword evidence="13" id="KW-1185">Reference proteome</keyword>
<dbReference type="RefSeq" id="XP_035346053.1">
    <property type="nucleotide sequence ID" value="XM_035490160.1"/>
</dbReference>
<feature type="signal peptide" evidence="10">
    <location>
        <begin position="1"/>
        <end position="18"/>
    </location>
</feature>
<dbReference type="Gene3D" id="2.60.40.10">
    <property type="entry name" value="Immunoglobulins"/>
    <property type="match status" value="1"/>
</dbReference>
<keyword evidence="5" id="KW-1015">Disulfide bond</keyword>
<dbReference type="InterPro" id="IPR052282">
    <property type="entry name" value="Starch-active_LPMO"/>
</dbReference>